<evidence type="ECO:0000313" key="1">
    <source>
        <dbReference type="EMBL" id="EFO12799.1"/>
    </source>
</evidence>
<dbReference type="AlphaFoldDB" id="A0A1S0TF63"/>
<sequence length="84" mass="9522">MHTGEALFAGTCEHDQMMRIIEVLGMPPNHMIEAAPAEKRNKFFEKDDGNYHVGFGSRCDILDVFKFCTSNMVVLCNLVLFEIP</sequence>
<organism evidence="1">
    <name type="scientific">Loa loa</name>
    <name type="common">Eye worm</name>
    <name type="synonym">Filaria loa</name>
    <dbReference type="NCBI Taxonomy" id="7209"/>
    <lineage>
        <taxon>Eukaryota</taxon>
        <taxon>Metazoa</taxon>
        <taxon>Ecdysozoa</taxon>
        <taxon>Nematoda</taxon>
        <taxon>Chromadorea</taxon>
        <taxon>Rhabditida</taxon>
        <taxon>Spirurina</taxon>
        <taxon>Spiruromorpha</taxon>
        <taxon>Filarioidea</taxon>
        <taxon>Onchocercidae</taxon>
        <taxon>Loa</taxon>
    </lineage>
</organism>
<dbReference type="Gene3D" id="1.10.510.10">
    <property type="entry name" value="Transferase(Phosphotransferase) domain 1"/>
    <property type="match status" value="1"/>
</dbReference>
<dbReference type="EMBL" id="JH714637">
    <property type="protein sequence ID" value="EFO12799.1"/>
    <property type="molecule type" value="Genomic_DNA"/>
</dbReference>
<dbReference type="OrthoDB" id="5796923at2759"/>
<dbReference type="RefSeq" id="XP_003151270.1">
    <property type="nucleotide sequence ID" value="XM_003151222.1"/>
</dbReference>
<name>A0A1S0TF63_LOALO</name>
<gene>
    <name evidence="1" type="ORF">LOAG_15734</name>
</gene>
<proteinExistence type="predicted"/>
<dbReference type="KEGG" id="loa:LOAG_15734"/>
<protein>
    <submittedName>
        <fullName evidence="1">Uncharacterized protein</fullName>
    </submittedName>
</protein>
<dbReference type="InParanoid" id="A0A1S0TF63"/>
<accession>A0A1S0TF63</accession>
<dbReference type="CTD" id="9953227"/>
<dbReference type="GeneID" id="9953227"/>
<reference evidence="1" key="1">
    <citation type="submission" date="2012-04" db="EMBL/GenBank/DDBJ databases">
        <title>The Genome Sequence of Loa loa.</title>
        <authorList>
            <consortium name="The Broad Institute Genome Sequencing Platform"/>
            <consortium name="Broad Institute Genome Sequencing Center for Infectious Disease"/>
            <person name="Nutman T.B."/>
            <person name="Fink D.L."/>
            <person name="Russ C."/>
            <person name="Young S."/>
            <person name="Zeng Q."/>
            <person name="Gargeya S."/>
            <person name="Alvarado L."/>
            <person name="Berlin A."/>
            <person name="Chapman S.B."/>
            <person name="Chen Z."/>
            <person name="Freedman E."/>
            <person name="Gellesch M."/>
            <person name="Goldberg J."/>
            <person name="Griggs A."/>
            <person name="Gujja S."/>
            <person name="Heilman E.R."/>
            <person name="Heiman D."/>
            <person name="Howarth C."/>
            <person name="Mehta T."/>
            <person name="Neiman D."/>
            <person name="Pearson M."/>
            <person name="Roberts A."/>
            <person name="Saif S."/>
            <person name="Shea T."/>
            <person name="Shenoy N."/>
            <person name="Sisk P."/>
            <person name="Stolte C."/>
            <person name="Sykes S."/>
            <person name="White J."/>
            <person name="Yandava C."/>
            <person name="Haas B."/>
            <person name="Henn M.R."/>
            <person name="Nusbaum C."/>
            <person name="Birren B."/>
        </authorList>
    </citation>
    <scope>NUCLEOTIDE SEQUENCE [LARGE SCALE GENOMIC DNA]</scope>
</reference>